<dbReference type="AlphaFoldDB" id="A0A2T7NEA7"/>
<sequence length="227" mass="25198">MTDGQSAALHNLVNILRVPSVVSVYKEAIREPPIESILELCYDFMSQNLKDLALDQSFKDLERADMIGIIQQATARILLNNKQLTICVVTVVYLLTYPRCPTPVLDYSGGWSQTPRQTQPRSWHNLWETDSNSLPMLRSTNLMQSPPLARLGGARAIVHVCFWTVMAPCGSQFLQRGSTCVRNQDDDADSSVSYISGVSATSKENSSCVAAPRRLRPNIVQLRAICA</sequence>
<dbReference type="OrthoDB" id="2153609at2759"/>
<dbReference type="Proteomes" id="UP000245119">
    <property type="component" value="Linkage Group LG13"/>
</dbReference>
<gene>
    <name evidence="1" type="ORF">C0Q70_19974</name>
</gene>
<protein>
    <submittedName>
        <fullName evidence="1">Uncharacterized protein</fullName>
    </submittedName>
</protein>
<evidence type="ECO:0000313" key="1">
    <source>
        <dbReference type="EMBL" id="PVD19485.1"/>
    </source>
</evidence>
<reference evidence="1 2" key="1">
    <citation type="submission" date="2018-04" db="EMBL/GenBank/DDBJ databases">
        <title>The genome of golden apple snail Pomacea canaliculata provides insight into stress tolerance and invasive adaptation.</title>
        <authorList>
            <person name="Liu C."/>
            <person name="Liu B."/>
            <person name="Ren Y."/>
            <person name="Zhang Y."/>
            <person name="Wang H."/>
            <person name="Li S."/>
            <person name="Jiang F."/>
            <person name="Yin L."/>
            <person name="Zhang G."/>
            <person name="Qian W."/>
            <person name="Fan W."/>
        </authorList>
    </citation>
    <scope>NUCLEOTIDE SEQUENCE [LARGE SCALE GENOMIC DNA]</scope>
    <source>
        <strain evidence="1">SZHN2017</strain>
        <tissue evidence="1">Muscle</tissue>
    </source>
</reference>
<name>A0A2T7NEA7_POMCA</name>
<proteinExistence type="predicted"/>
<evidence type="ECO:0000313" key="2">
    <source>
        <dbReference type="Proteomes" id="UP000245119"/>
    </source>
</evidence>
<organism evidence="1 2">
    <name type="scientific">Pomacea canaliculata</name>
    <name type="common">Golden apple snail</name>
    <dbReference type="NCBI Taxonomy" id="400727"/>
    <lineage>
        <taxon>Eukaryota</taxon>
        <taxon>Metazoa</taxon>
        <taxon>Spiralia</taxon>
        <taxon>Lophotrochozoa</taxon>
        <taxon>Mollusca</taxon>
        <taxon>Gastropoda</taxon>
        <taxon>Caenogastropoda</taxon>
        <taxon>Architaenioglossa</taxon>
        <taxon>Ampullarioidea</taxon>
        <taxon>Ampullariidae</taxon>
        <taxon>Pomacea</taxon>
    </lineage>
</organism>
<keyword evidence="2" id="KW-1185">Reference proteome</keyword>
<accession>A0A2T7NEA7</accession>
<comment type="caution">
    <text evidence="1">The sequence shown here is derived from an EMBL/GenBank/DDBJ whole genome shotgun (WGS) entry which is preliminary data.</text>
</comment>
<dbReference type="EMBL" id="PZQS01000013">
    <property type="protein sequence ID" value="PVD19485.1"/>
    <property type="molecule type" value="Genomic_DNA"/>
</dbReference>